<dbReference type="SUPFAM" id="SSF56935">
    <property type="entry name" value="Porins"/>
    <property type="match status" value="1"/>
</dbReference>
<keyword evidence="3" id="KW-1185">Reference proteome</keyword>
<proteinExistence type="predicted"/>
<accession>A0A291HUU2</accession>
<dbReference type="Gene3D" id="2.40.160.10">
    <property type="entry name" value="Porin"/>
    <property type="match status" value="1"/>
</dbReference>
<protein>
    <recommendedName>
        <fullName evidence="4">Porin domain-containing protein</fullName>
    </recommendedName>
</protein>
<gene>
    <name evidence="2" type="ORF">AN401_08110</name>
</gene>
<evidence type="ECO:0000256" key="1">
    <source>
        <dbReference type="SAM" id="MobiDB-lite"/>
    </source>
</evidence>
<dbReference type="KEGG" id="zdf:AN401_08110"/>
<sequence>MLNRIEQLETKTAQAEARAEAAETRAAATAPASRSVTSGNDSIRLSLSGHVNRALLYADDGQDGDLYHVDNDASSTRVRLIGEGDVGNELTVGTAIELQLESNSTADVNQENESVSGDTISERRLEIYFDHQRYGKLWLGQGWTASEDSSEMDLSGTALAGYSSTGDIAGGIRFRDGDGNLLESTVGDTFINLDGLGRRDRLRYDTPSFAGLTWSVGTVENDAWDTALKYSAEYDFFTLATALAYSNQKDNDGQVNGSVSALLDNGFNLTLAAGRRELDTAGDPRFYYGKLGYRQHWFRFGETALSLDYHRTEHAELSGDKGRAYGLQAVQNIDRWATEAYLGYRNYDLSRPGVSTEDIDALLMGARIKF</sequence>
<dbReference type="AlphaFoldDB" id="A0A291HUU2"/>
<dbReference type="EMBL" id="CP012621">
    <property type="protein sequence ID" value="ATG75851.1"/>
    <property type="molecule type" value="Genomic_DNA"/>
</dbReference>
<dbReference type="InterPro" id="IPR023614">
    <property type="entry name" value="Porin_dom_sf"/>
</dbReference>
<name>A0A291HUU2_9GAMM</name>
<evidence type="ECO:0000313" key="2">
    <source>
        <dbReference type="EMBL" id="ATG75851.1"/>
    </source>
</evidence>
<organism evidence="2 3">
    <name type="scientific">Zobellella denitrificans</name>
    <dbReference type="NCBI Taxonomy" id="347534"/>
    <lineage>
        <taxon>Bacteria</taxon>
        <taxon>Pseudomonadati</taxon>
        <taxon>Pseudomonadota</taxon>
        <taxon>Gammaproteobacteria</taxon>
        <taxon>Aeromonadales</taxon>
        <taxon>Aeromonadaceae</taxon>
        <taxon>Zobellella</taxon>
    </lineage>
</organism>
<dbReference type="Proteomes" id="UP000217763">
    <property type="component" value="Chromosome"/>
</dbReference>
<evidence type="ECO:0000313" key="3">
    <source>
        <dbReference type="Proteomes" id="UP000217763"/>
    </source>
</evidence>
<reference evidence="3" key="1">
    <citation type="submission" date="2015-09" db="EMBL/GenBank/DDBJ databases">
        <authorList>
            <person name="Shao Z."/>
            <person name="Wang L."/>
        </authorList>
    </citation>
    <scope>NUCLEOTIDE SEQUENCE [LARGE SCALE GENOMIC DNA]</scope>
    <source>
        <strain evidence="3">F13-1</strain>
    </source>
</reference>
<evidence type="ECO:0008006" key="4">
    <source>
        <dbReference type="Google" id="ProtNLM"/>
    </source>
</evidence>
<feature type="region of interest" description="Disordered" evidence="1">
    <location>
        <begin position="1"/>
        <end position="41"/>
    </location>
</feature>